<comment type="caution">
    <text evidence="5">The sequence shown here is derived from an EMBL/GenBank/DDBJ whole genome shotgun (WGS) entry which is preliminary data.</text>
</comment>
<reference evidence="5" key="1">
    <citation type="submission" date="2020-03" db="EMBL/GenBank/DDBJ databases">
        <authorList>
            <person name="He L."/>
        </authorList>
    </citation>
    <scope>NUCLEOTIDE SEQUENCE</scope>
    <source>
        <strain evidence="5">CkLH20</strain>
    </source>
</reference>
<gene>
    <name evidence="5" type="ORF">CkaCkLH20_03825</name>
</gene>
<dbReference type="PROSITE" id="PS51450">
    <property type="entry name" value="LRR"/>
    <property type="match status" value="2"/>
</dbReference>
<dbReference type="InterPro" id="IPR055414">
    <property type="entry name" value="LRR_R13L4/SHOC2-like"/>
</dbReference>
<evidence type="ECO:0000313" key="6">
    <source>
        <dbReference type="Proteomes" id="UP000781932"/>
    </source>
</evidence>
<dbReference type="Gene3D" id="3.80.10.10">
    <property type="entry name" value="Ribonuclease Inhibitor"/>
    <property type="match status" value="1"/>
</dbReference>
<organism evidence="5 6">
    <name type="scientific">Colletotrichum karsti</name>
    <dbReference type="NCBI Taxonomy" id="1095194"/>
    <lineage>
        <taxon>Eukaryota</taxon>
        <taxon>Fungi</taxon>
        <taxon>Dikarya</taxon>
        <taxon>Ascomycota</taxon>
        <taxon>Pezizomycotina</taxon>
        <taxon>Sordariomycetes</taxon>
        <taxon>Hypocreomycetidae</taxon>
        <taxon>Glomerellales</taxon>
        <taxon>Glomerellaceae</taxon>
        <taxon>Colletotrichum</taxon>
        <taxon>Colletotrichum boninense species complex</taxon>
    </lineage>
</organism>
<dbReference type="EMBL" id="JAATWM020000009">
    <property type="protein sequence ID" value="KAF9878925.1"/>
    <property type="molecule type" value="Genomic_DNA"/>
</dbReference>
<dbReference type="RefSeq" id="XP_038748386.1">
    <property type="nucleotide sequence ID" value="XM_038886544.1"/>
</dbReference>
<proteinExistence type="predicted"/>
<dbReference type="Pfam" id="PF10428">
    <property type="entry name" value="SOG2"/>
    <property type="match status" value="1"/>
</dbReference>
<feature type="domain" description="Disease resistance R13L4/SHOC-2-like LRR" evidence="4">
    <location>
        <begin position="156"/>
        <end position="232"/>
    </location>
</feature>
<dbReference type="InterPro" id="IPR019487">
    <property type="entry name" value="RAM_signalling_pathway_SOG2"/>
</dbReference>
<protein>
    <submittedName>
        <fullName evidence="5">RAM signaling pathway protein</fullName>
    </submittedName>
</protein>
<evidence type="ECO:0000256" key="2">
    <source>
        <dbReference type="ARBA" id="ARBA00022737"/>
    </source>
</evidence>
<dbReference type="InterPro" id="IPR032675">
    <property type="entry name" value="LRR_dom_sf"/>
</dbReference>
<dbReference type="Pfam" id="PF23598">
    <property type="entry name" value="LRR_14"/>
    <property type="match status" value="1"/>
</dbReference>
<name>A0A9P6LMY2_9PEZI</name>
<dbReference type="GO" id="GO:0005737">
    <property type="term" value="C:cytoplasm"/>
    <property type="evidence" value="ECO:0007669"/>
    <property type="project" value="TreeGrafter"/>
</dbReference>
<feature type="region of interest" description="Disordered" evidence="3">
    <location>
        <begin position="422"/>
        <end position="442"/>
    </location>
</feature>
<dbReference type="InterPro" id="IPR003591">
    <property type="entry name" value="Leu-rich_rpt_typical-subtyp"/>
</dbReference>
<dbReference type="InterPro" id="IPR001611">
    <property type="entry name" value="Leu-rich_rpt"/>
</dbReference>
<keyword evidence="2" id="KW-0677">Repeat</keyword>
<feature type="region of interest" description="Disordered" evidence="3">
    <location>
        <begin position="1"/>
        <end position="58"/>
    </location>
</feature>
<evidence type="ECO:0000313" key="5">
    <source>
        <dbReference type="EMBL" id="KAF9878925.1"/>
    </source>
</evidence>
<dbReference type="AlphaFoldDB" id="A0A9P6LMY2"/>
<evidence type="ECO:0000259" key="4">
    <source>
        <dbReference type="Pfam" id="PF23598"/>
    </source>
</evidence>
<dbReference type="Proteomes" id="UP000781932">
    <property type="component" value="Unassembled WGS sequence"/>
</dbReference>
<dbReference type="SUPFAM" id="SSF52075">
    <property type="entry name" value="Outer arm dynein light chain 1"/>
    <property type="match status" value="1"/>
</dbReference>
<feature type="region of interest" description="Disordered" evidence="3">
    <location>
        <begin position="321"/>
        <end position="344"/>
    </location>
</feature>
<keyword evidence="6" id="KW-1185">Reference proteome</keyword>
<accession>A0A9P6LMY2</accession>
<keyword evidence="1" id="KW-0433">Leucine-rich repeat</keyword>
<dbReference type="InterPro" id="IPR050216">
    <property type="entry name" value="LRR_domain-containing"/>
</dbReference>
<feature type="compositionally biased region" description="Pro residues" evidence="3">
    <location>
        <begin position="48"/>
        <end position="58"/>
    </location>
</feature>
<evidence type="ECO:0000256" key="1">
    <source>
        <dbReference type="ARBA" id="ARBA00022614"/>
    </source>
</evidence>
<dbReference type="SMART" id="SM00369">
    <property type="entry name" value="LRR_TYP"/>
    <property type="match status" value="4"/>
</dbReference>
<feature type="compositionally biased region" description="Basic and acidic residues" evidence="3">
    <location>
        <begin position="1"/>
        <end position="10"/>
    </location>
</feature>
<dbReference type="OrthoDB" id="1394818at2759"/>
<dbReference type="PANTHER" id="PTHR48051:SF54">
    <property type="entry name" value="LEUCINE-RICH REPEAT-CONTAINING PROTEIN"/>
    <property type="match status" value="1"/>
</dbReference>
<evidence type="ECO:0000256" key="3">
    <source>
        <dbReference type="SAM" id="MobiDB-lite"/>
    </source>
</evidence>
<dbReference type="PANTHER" id="PTHR48051">
    <property type="match status" value="1"/>
</dbReference>
<dbReference type="GeneID" id="62159618"/>
<feature type="region of interest" description="Disordered" evidence="3">
    <location>
        <begin position="280"/>
        <end position="306"/>
    </location>
</feature>
<sequence length="974" mass="106489">MVERTDRSERPSGPLGPAAMGMGIARGLPENPAQGRRQLQKDVALGNIPPPPPLPPMPKDLRSLPGGLSASAPMTSAQVIALARDAMQSALHENESQAAEASAVSNELKPGVTIDLSRKGIQKLPDEVVDIIKNELERLALSHNQVSSFPARFSECTSLRYLNVRNNQIREFPLPLCDLKSLEILDLSKNKLRALPPDIVKLASLKVFSVQKNRIEELPVALADMVSLQVLKFDGNPITFPPREVLQVQASSPPNEGYLKESEVTEVAVTAHIKRFLRQHAMNGRAESDTAGEESSEGMETPRMPPIKRVVSGRFPIKVNGTDVPDIRSPNLVRPPPIPNRSHYRGLSQQNTAIRRPGVMPLTIGNVNERLRSNSETLLQATRDRPESRARRMGVVSQKASQLGTLDETQANNRFSHYRGLSHGSAMQPPPASMSVKSPNSPADSFLQRPIYVRRLSVLPERRRESKVYDPILEAAKGILYAVFQIHPMIQMLMSLTSDGSSKRSSLEIVFYNTNSHVEELEQEIQKHDPAVGGDEMAGGENESVHRACQTLVSAYTHVCTLLAGNIDSFVDNGDPRYIRTLLMLIYNSIMEIRCTLASLSPEAGLGKSVTRGMAMGDTIKPHSRENSITPTAERLGLSQRPRPGPILHNPSNLRVATDVPINYMNGAVATRTATLTSATPRSGESFVSASSGGRGISDFTEEDRYFEKIFLSLQRSSELVMRTLPMFQNHMSVLAKKAMSRRASDEEMRCWKALINKCGTAIQQTEMLRSRLSHIKLKEPGIMSQPAFRGLINNFIDSWYEFGNKIRYAFTEVNLPPDTRVRLRPIQQAMKEARDTILQSPWNYLLRQSSGSNVFSPNNGPAMPPMQLPMTPQSAALGPAVQATVPSTPQSASFAGAFNGGVFERADALISMGGLSMSRNGTMTNSSAASFTMSSMSSLSSDGGAMTPSSVISPNGFGPGPVPLRLNGSKVAF</sequence>
<reference evidence="5" key="2">
    <citation type="submission" date="2020-11" db="EMBL/GenBank/DDBJ databases">
        <title>Whole genome sequencing of Colletotrichum sp.</title>
        <authorList>
            <person name="Li H."/>
        </authorList>
    </citation>
    <scope>NUCLEOTIDE SEQUENCE</scope>
    <source>
        <strain evidence="5">CkLH20</strain>
    </source>
</reference>